<evidence type="ECO:0000313" key="5">
    <source>
        <dbReference type="Proteomes" id="UP000464954"/>
    </source>
</evidence>
<dbReference type="Gene3D" id="3.40.50.2000">
    <property type="entry name" value="Glycogen Phosphorylase B"/>
    <property type="match status" value="2"/>
</dbReference>
<evidence type="ECO:0000313" key="4">
    <source>
        <dbReference type="EMBL" id="QHI70202.1"/>
    </source>
</evidence>
<dbReference type="PANTHER" id="PTHR46401:SF2">
    <property type="entry name" value="GLYCOSYLTRANSFERASE WBBK-RELATED"/>
    <property type="match status" value="1"/>
</dbReference>
<proteinExistence type="predicted"/>
<feature type="domain" description="Glycosyl transferase family 1" evidence="2">
    <location>
        <begin position="200"/>
        <end position="363"/>
    </location>
</feature>
<dbReference type="CDD" id="cd03809">
    <property type="entry name" value="GT4_MtfB-like"/>
    <property type="match status" value="1"/>
</dbReference>
<protein>
    <submittedName>
        <fullName evidence="4">Glycosyltransferase</fullName>
    </submittedName>
</protein>
<organism evidence="4 5">
    <name type="scientific">Tichowtungia aerotolerans</name>
    <dbReference type="NCBI Taxonomy" id="2697043"/>
    <lineage>
        <taxon>Bacteria</taxon>
        <taxon>Pseudomonadati</taxon>
        <taxon>Kiritimatiellota</taxon>
        <taxon>Tichowtungiia</taxon>
        <taxon>Tichowtungiales</taxon>
        <taxon>Tichowtungiaceae</taxon>
        <taxon>Tichowtungia</taxon>
    </lineage>
</organism>
<name>A0A6P1M830_9BACT</name>
<evidence type="ECO:0000256" key="1">
    <source>
        <dbReference type="ARBA" id="ARBA00022679"/>
    </source>
</evidence>
<dbReference type="Pfam" id="PF00534">
    <property type="entry name" value="Glycos_transf_1"/>
    <property type="match status" value="1"/>
</dbReference>
<accession>A0A6P1M830</accession>
<dbReference type="GO" id="GO:0009103">
    <property type="term" value="P:lipopolysaccharide biosynthetic process"/>
    <property type="evidence" value="ECO:0007669"/>
    <property type="project" value="TreeGrafter"/>
</dbReference>
<dbReference type="Proteomes" id="UP000464954">
    <property type="component" value="Chromosome"/>
</dbReference>
<dbReference type="EMBL" id="CP047593">
    <property type="protein sequence ID" value="QHI70202.1"/>
    <property type="molecule type" value="Genomic_DNA"/>
</dbReference>
<sequence length="387" mass="44001">MAEKVTRRIALDLAMIRPGSGGTGSGIWTYVRELVLHLDRQDVQSLEIICFVNRRQLSAFSSLRNICLFCIPDLGKNILTRILWVHLLLPVLCLLKRISVLHRPATETPLLCPARRVTTVHDFYYEFLMEQRPPAAIRVYERLENLYFSLITRICFRSSRAIITVSDAVRCEAARRYPAAAGRLHVIPHGHPPVPPARPEPVGPFNILCAAKFMEHKGQHLLIAAFEILMEKHPEWVGNVLLTLRGFQNDCDYFERIQQQVQASRWAGQIRLLPYRPEDGPDTIYKDIHLTVLLSSCEGFGLPVLEAQCFGIPVLCSNLSVLREVGGTGALYVPREDSVATAETLHQLISDEALRKRQIENGFENLRRFSWQAAAEKTLNVYRKVME</sequence>
<reference evidence="4 5" key="1">
    <citation type="submission" date="2020-01" db="EMBL/GenBank/DDBJ databases">
        <title>Ponticoccus aerotolerans gen. nov., sp. nov., an anaerobic bacterium and proposal of Ponticoccusceae fam. nov., Ponticoccusles ord. nov. and Ponticoccuse classis nov. in the phylum Kiritimatiellaeota.</title>
        <authorList>
            <person name="Zhou L.Y."/>
            <person name="Du Z.J."/>
        </authorList>
    </citation>
    <scope>NUCLEOTIDE SEQUENCE [LARGE SCALE GENOMIC DNA]</scope>
    <source>
        <strain evidence="4 5">S-5007</strain>
    </source>
</reference>
<dbReference type="AlphaFoldDB" id="A0A6P1M830"/>
<dbReference type="Pfam" id="PF13439">
    <property type="entry name" value="Glyco_transf_4"/>
    <property type="match status" value="1"/>
</dbReference>
<dbReference type="PANTHER" id="PTHR46401">
    <property type="entry name" value="GLYCOSYLTRANSFERASE WBBK-RELATED"/>
    <property type="match status" value="1"/>
</dbReference>
<keyword evidence="1 4" id="KW-0808">Transferase</keyword>
<dbReference type="InterPro" id="IPR028098">
    <property type="entry name" value="Glyco_trans_4-like_N"/>
</dbReference>
<evidence type="ECO:0000259" key="3">
    <source>
        <dbReference type="Pfam" id="PF13439"/>
    </source>
</evidence>
<gene>
    <name evidence="4" type="ORF">GT409_12380</name>
</gene>
<evidence type="ECO:0000259" key="2">
    <source>
        <dbReference type="Pfam" id="PF00534"/>
    </source>
</evidence>
<dbReference type="SUPFAM" id="SSF53756">
    <property type="entry name" value="UDP-Glycosyltransferase/glycogen phosphorylase"/>
    <property type="match status" value="1"/>
</dbReference>
<dbReference type="GO" id="GO:0016757">
    <property type="term" value="F:glycosyltransferase activity"/>
    <property type="evidence" value="ECO:0007669"/>
    <property type="project" value="InterPro"/>
</dbReference>
<feature type="domain" description="Glycosyltransferase subfamily 4-like N-terminal" evidence="3">
    <location>
        <begin position="25"/>
        <end position="190"/>
    </location>
</feature>
<keyword evidence="5" id="KW-1185">Reference proteome</keyword>
<dbReference type="RefSeq" id="WP_160629380.1">
    <property type="nucleotide sequence ID" value="NZ_CP047593.1"/>
</dbReference>
<dbReference type="KEGG" id="taer:GT409_12380"/>
<dbReference type="InterPro" id="IPR001296">
    <property type="entry name" value="Glyco_trans_1"/>
</dbReference>